<reference evidence="12 13" key="1">
    <citation type="submission" date="2014-04" db="EMBL/GenBank/DDBJ databases">
        <authorList>
            <consortium name="DOE Joint Genome Institute"/>
            <person name="Kuo A."/>
            <person name="Zuccaro A."/>
            <person name="Kohler A."/>
            <person name="Nagy L.G."/>
            <person name="Floudas D."/>
            <person name="Copeland A."/>
            <person name="Barry K.W."/>
            <person name="Cichocki N."/>
            <person name="Veneault-Fourrey C."/>
            <person name="LaButti K."/>
            <person name="Lindquist E.A."/>
            <person name="Lipzen A."/>
            <person name="Lundell T."/>
            <person name="Morin E."/>
            <person name="Murat C."/>
            <person name="Sun H."/>
            <person name="Tunlid A."/>
            <person name="Henrissat B."/>
            <person name="Grigoriev I.V."/>
            <person name="Hibbett D.S."/>
            <person name="Martin F."/>
            <person name="Nordberg H.P."/>
            <person name="Cantor M.N."/>
            <person name="Hua S.X."/>
        </authorList>
    </citation>
    <scope>NUCLEOTIDE SEQUENCE [LARGE SCALE GENOMIC DNA]</scope>
    <source>
        <strain evidence="12 13">MAFF 305830</strain>
    </source>
</reference>
<evidence type="ECO:0000256" key="9">
    <source>
        <dbReference type="SAM" id="MobiDB-lite"/>
    </source>
</evidence>
<evidence type="ECO:0000256" key="10">
    <source>
        <dbReference type="SAM" id="Phobius"/>
    </source>
</evidence>
<reference evidence="13" key="2">
    <citation type="submission" date="2015-01" db="EMBL/GenBank/DDBJ databases">
        <title>Evolutionary Origins and Diversification of the Mycorrhizal Mutualists.</title>
        <authorList>
            <consortium name="DOE Joint Genome Institute"/>
            <consortium name="Mycorrhizal Genomics Consortium"/>
            <person name="Kohler A."/>
            <person name="Kuo A."/>
            <person name="Nagy L.G."/>
            <person name="Floudas D."/>
            <person name="Copeland A."/>
            <person name="Barry K.W."/>
            <person name="Cichocki N."/>
            <person name="Veneault-Fourrey C."/>
            <person name="LaButti K."/>
            <person name="Lindquist E.A."/>
            <person name="Lipzen A."/>
            <person name="Lundell T."/>
            <person name="Morin E."/>
            <person name="Murat C."/>
            <person name="Riley R."/>
            <person name="Ohm R."/>
            <person name="Sun H."/>
            <person name="Tunlid A."/>
            <person name="Henrissat B."/>
            <person name="Grigoriev I.V."/>
            <person name="Hibbett D.S."/>
            <person name="Martin F."/>
        </authorList>
    </citation>
    <scope>NUCLEOTIDE SEQUENCE [LARGE SCALE GENOMIC DNA]</scope>
    <source>
        <strain evidence="13">MAFF 305830</strain>
    </source>
</reference>
<evidence type="ECO:0000313" key="12">
    <source>
        <dbReference type="EMBL" id="KIM31203.1"/>
    </source>
</evidence>
<evidence type="ECO:0000256" key="8">
    <source>
        <dbReference type="ARBA" id="ARBA00023316"/>
    </source>
</evidence>
<keyword evidence="13" id="KW-1185">Reference proteome</keyword>
<proteinExistence type="inferred from homology"/>
<dbReference type="Gene3D" id="2.60.120.200">
    <property type="match status" value="2"/>
</dbReference>
<dbReference type="PANTHER" id="PTHR31361:SF15">
    <property type="entry name" value="GH16 DOMAIN-CONTAINING PROTEIN"/>
    <property type="match status" value="1"/>
</dbReference>
<dbReference type="FunFam" id="2.60.120.200:FF:000135">
    <property type="entry name" value="Related to KRE6-glucan synthase subunit"/>
    <property type="match status" value="1"/>
</dbReference>
<dbReference type="GO" id="GO:0006078">
    <property type="term" value="P:(1-&gt;6)-beta-D-glucan biosynthetic process"/>
    <property type="evidence" value="ECO:0007669"/>
    <property type="project" value="TreeGrafter"/>
</dbReference>
<keyword evidence="8" id="KW-0961">Cell wall biogenesis/degradation</keyword>
<keyword evidence="7" id="KW-0325">Glycoprotein</keyword>
<dbReference type="GO" id="GO:0005789">
    <property type="term" value="C:endoplasmic reticulum membrane"/>
    <property type="evidence" value="ECO:0007669"/>
    <property type="project" value="TreeGrafter"/>
</dbReference>
<dbReference type="GO" id="GO:0015926">
    <property type="term" value="F:glucosidase activity"/>
    <property type="evidence" value="ECO:0007669"/>
    <property type="project" value="TreeGrafter"/>
</dbReference>
<keyword evidence="6 10" id="KW-0472">Membrane</keyword>
<sequence>QNPFTDPSPNSISGKFNLSPDPRNWGNTAGAEDDDWLHDPKKGKSIDDLGTIFTARGFANVGCLAFLAVGLTTLFAGYPLIDYFTRPKQTNLGGYNLGGINATGQVMQSSFTLIDPDTPQDAYTKAGLDDPNETLELIFSDEFNVEGRSFWPGDDPFWEAVDLHYWPTNDLEWYNPEQVTTEQGYLKITIEERRNHGLNYISGMMSTWNKFCFTGGMIEASVSLPGRPDTSGFWPAVWTMGNLGRAGYGATTDGLWPYTYDSCDVGTLPNQTQNGLPLAATNSGLSEANNYALSFLPGIRLSACTCPGEAHPGPVHRDGTFVGRSAPEIDIIESQVNITTGVGEASQSIQFAPFDAAYSWNNATYLTIYDETVSYLNLYQGSTLQQTGSVITENNGQAYTGTGGLFATYGFEYKPGLEEEGGYVTWINNNKRAWTFRAGGMGPNPLTEIAARPVPREPMYILINLGLSDGFSPISPNLVYPATMHVDWIRVYQPKNAINYGCDPTGFPTSNYINTYIEAYTNPNLTSWKNDYMQPWPKNRLVDNC</sequence>
<dbReference type="PANTHER" id="PTHR31361">
    <property type="entry name" value="BETA-GLUCAN SYNTHESIS-ASSOCIATED PROTEIN KRE6-RELATED"/>
    <property type="match status" value="1"/>
</dbReference>
<dbReference type="SUPFAM" id="SSF49899">
    <property type="entry name" value="Concanavalin A-like lectins/glucanases"/>
    <property type="match status" value="1"/>
</dbReference>
<dbReference type="AlphaFoldDB" id="A0A0C2WYQ0"/>
<evidence type="ECO:0000256" key="3">
    <source>
        <dbReference type="ARBA" id="ARBA00022692"/>
    </source>
</evidence>
<keyword evidence="12" id="KW-0378">Hydrolase</keyword>
<dbReference type="HOGENOM" id="CLU_010811_3_1_1"/>
<feature type="compositionally biased region" description="Polar residues" evidence="9">
    <location>
        <begin position="1"/>
        <end position="16"/>
    </location>
</feature>
<feature type="region of interest" description="Disordered" evidence="9">
    <location>
        <begin position="1"/>
        <end position="36"/>
    </location>
</feature>
<dbReference type="Proteomes" id="UP000054097">
    <property type="component" value="Unassembled WGS sequence"/>
</dbReference>
<evidence type="ECO:0000256" key="1">
    <source>
        <dbReference type="ARBA" id="ARBA00004606"/>
    </source>
</evidence>
<evidence type="ECO:0000256" key="7">
    <source>
        <dbReference type="ARBA" id="ARBA00023180"/>
    </source>
</evidence>
<keyword evidence="5 10" id="KW-1133">Transmembrane helix</keyword>
<name>A0A0C2WYQ0_SERVB</name>
<dbReference type="GO" id="GO:0031505">
    <property type="term" value="P:fungal-type cell wall organization"/>
    <property type="evidence" value="ECO:0007669"/>
    <property type="project" value="TreeGrafter"/>
</dbReference>
<dbReference type="EMBL" id="KN824282">
    <property type="protein sequence ID" value="KIM31203.1"/>
    <property type="molecule type" value="Genomic_DNA"/>
</dbReference>
<keyword evidence="3 10" id="KW-0812">Transmembrane</keyword>
<keyword evidence="4" id="KW-0735">Signal-anchor</keyword>
<dbReference type="PROSITE" id="PS51762">
    <property type="entry name" value="GH16_2"/>
    <property type="match status" value="1"/>
</dbReference>
<feature type="domain" description="GH16" evidence="11">
    <location>
        <begin position="123"/>
        <end position="497"/>
    </location>
</feature>
<dbReference type="STRING" id="933852.A0A0C2WYQ0"/>
<evidence type="ECO:0000313" key="13">
    <source>
        <dbReference type="Proteomes" id="UP000054097"/>
    </source>
</evidence>
<dbReference type="InterPro" id="IPR000757">
    <property type="entry name" value="Beta-glucanase-like"/>
</dbReference>
<dbReference type="InterPro" id="IPR013320">
    <property type="entry name" value="ConA-like_dom_sf"/>
</dbReference>
<feature type="non-terminal residue" evidence="12">
    <location>
        <position position="1"/>
    </location>
</feature>
<evidence type="ECO:0000256" key="2">
    <source>
        <dbReference type="ARBA" id="ARBA00010962"/>
    </source>
</evidence>
<evidence type="ECO:0000259" key="11">
    <source>
        <dbReference type="PROSITE" id="PS51762"/>
    </source>
</evidence>
<evidence type="ECO:0000256" key="4">
    <source>
        <dbReference type="ARBA" id="ARBA00022968"/>
    </source>
</evidence>
<gene>
    <name evidence="12" type="ORF">M408DRAFT_320097</name>
</gene>
<comment type="similarity">
    <text evidence="2">Belongs to the SKN1/KRE6 family.</text>
</comment>
<organism evidence="12 13">
    <name type="scientific">Serendipita vermifera MAFF 305830</name>
    <dbReference type="NCBI Taxonomy" id="933852"/>
    <lineage>
        <taxon>Eukaryota</taxon>
        <taxon>Fungi</taxon>
        <taxon>Dikarya</taxon>
        <taxon>Basidiomycota</taxon>
        <taxon>Agaricomycotina</taxon>
        <taxon>Agaricomycetes</taxon>
        <taxon>Sebacinales</taxon>
        <taxon>Serendipitaceae</taxon>
        <taxon>Serendipita</taxon>
    </lineage>
</organism>
<dbReference type="Pfam" id="PF03935">
    <property type="entry name" value="SKN1_KRE6_Sbg1"/>
    <property type="match status" value="1"/>
</dbReference>
<evidence type="ECO:0000256" key="6">
    <source>
        <dbReference type="ARBA" id="ARBA00023136"/>
    </source>
</evidence>
<comment type="subcellular location">
    <subcellularLocation>
        <location evidence="1">Membrane</location>
        <topology evidence="1">Single-pass type II membrane protein</topology>
    </subcellularLocation>
</comment>
<dbReference type="InterPro" id="IPR005629">
    <property type="entry name" value="Skn1/Kre6/Sbg1"/>
</dbReference>
<dbReference type="OrthoDB" id="412647at2759"/>
<dbReference type="GO" id="GO:0005886">
    <property type="term" value="C:plasma membrane"/>
    <property type="evidence" value="ECO:0007669"/>
    <property type="project" value="TreeGrafter"/>
</dbReference>
<protein>
    <submittedName>
        <fullName evidence="12">Glycoside hydrolase family 16 protein</fullName>
    </submittedName>
</protein>
<evidence type="ECO:0000256" key="5">
    <source>
        <dbReference type="ARBA" id="ARBA00022989"/>
    </source>
</evidence>
<accession>A0A0C2WYQ0</accession>
<feature type="transmembrane region" description="Helical" evidence="10">
    <location>
        <begin position="58"/>
        <end position="81"/>
    </location>
</feature>